<organism evidence="1 2">
    <name type="scientific">Tritrichomonas musculus</name>
    <dbReference type="NCBI Taxonomy" id="1915356"/>
    <lineage>
        <taxon>Eukaryota</taxon>
        <taxon>Metamonada</taxon>
        <taxon>Parabasalia</taxon>
        <taxon>Tritrichomonadida</taxon>
        <taxon>Tritrichomonadidae</taxon>
        <taxon>Tritrichomonas</taxon>
    </lineage>
</organism>
<comment type="caution">
    <text evidence="1">The sequence shown here is derived from an EMBL/GenBank/DDBJ whole genome shotgun (WGS) entry which is preliminary data.</text>
</comment>
<reference evidence="1 2" key="1">
    <citation type="submission" date="2024-04" db="EMBL/GenBank/DDBJ databases">
        <title>Tritrichomonas musculus Genome.</title>
        <authorList>
            <person name="Alves-Ferreira E."/>
            <person name="Grigg M."/>
            <person name="Lorenzi H."/>
            <person name="Galac M."/>
        </authorList>
    </citation>
    <scope>NUCLEOTIDE SEQUENCE [LARGE SCALE GENOMIC DNA]</scope>
    <source>
        <strain evidence="1 2">EAF2021</strain>
    </source>
</reference>
<protein>
    <submittedName>
        <fullName evidence="1">Uncharacterized protein</fullName>
    </submittedName>
</protein>
<dbReference type="Proteomes" id="UP001470230">
    <property type="component" value="Unassembled WGS sequence"/>
</dbReference>
<sequence>MTNKSQAEEQFVDEDELAYELDKYVMKDELPTVDLTPYALKSDIINKYQTKIDIEILGTLRTGFSFKKISIDDLKQGFYFSFYDTTDSSLTLKSNKYSLVSSDGVCIFLSDDEMLRIVFTSASTNTYTMTVYNIPAGN</sequence>
<accession>A0ABR2KCD7</accession>
<keyword evidence="2" id="KW-1185">Reference proteome</keyword>
<evidence type="ECO:0000313" key="2">
    <source>
        <dbReference type="Proteomes" id="UP001470230"/>
    </source>
</evidence>
<gene>
    <name evidence="1" type="ORF">M9Y10_033526</name>
</gene>
<name>A0ABR2KCD7_9EUKA</name>
<dbReference type="EMBL" id="JAPFFF010000005">
    <property type="protein sequence ID" value="KAK8888787.1"/>
    <property type="molecule type" value="Genomic_DNA"/>
</dbReference>
<evidence type="ECO:0000313" key="1">
    <source>
        <dbReference type="EMBL" id="KAK8888787.1"/>
    </source>
</evidence>
<proteinExistence type="predicted"/>